<dbReference type="STRING" id="1429043.X474_11305"/>
<dbReference type="PIRSF" id="PIRSF000723">
    <property type="entry name" value="Carbamate_kin"/>
    <property type="match status" value="1"/>
</dbReference>
<evidence type="ECO:0000259" key="5">
    <source>
        <dbReference type="Pfam" id="PF00696"/>
    </source>
</evidence>
<dbReference type="PRINTS" id="PR01469">
    <property type="entry name" value="CARBMTKINASE"/>
</dbReference>
<dbReference type="CDD" id="cd04235">
    <property type="entry name" value="AAK_CK"/>
    <property type="match status" value="1"/>
</dbReference>
<dbReference type="InterPro" id="IPR003964">
    <property type="entry name" value="Carb_kinase"/>
</dbReference>
<dbReference type="GO" id="GO:0008804">
    <property type="term" value="F:carbamate kinase activity"/>
    <property type="evidence" value="ECO:0007669"/>
    <property type="project" value="InterPro"/>
</dbReference>
<evidence type="ECO:0000313" key="7">
    <source>
        <dbReference type="Proteomes" id="UP000032233"/>
    </source>
</evidence>
<dbReference type="InParanoid" id="A0A0D2GFB5"/>
<keyword evidence="2 4" id="KW-0808">Transferase</keyword>
<gene>
    <name evidence="6" type="ORF">X474_11305</name>
</gene>
<dbReference type="Proteomes" id="UP000032233">
    <property type="component" value="Unassembled WGS sequence"/>
</dbReference>
<comment type="caution">
    <text evidence="6">The sequence shown here is derived from an EMBL/GenBank/DDBJ whole genome shotgun (WGS) entry which is preliminary data.</text>
</comment>
<dbReference type="Pfam" id="PF00696">
    <property type="entry name" value="AA_kinase"/>
    <property type="match status" value="1"/>
</dbReference>
<sequence>MAKLAVLAIGGNSIIPDKNRQTVEDQLEAIHQTVEHIVELIKDGLQVVITHGNGPQVGFILRRSEIAHESKELHPVPLKNCVADTQGALGYQIQESLGNALNRHGLDKSAVSLVTQVEVSQNDPSFKNPLKPIGSFLSEEKVRELAAQNPDWAFKNDSGRGWRRVVPSPAPTKIVQIKAIKSLVEKGFLVIAGGGGGIPAVLGDHGSLMGVDAVVDKDLTSSLMARDLKANFLVISTSVPGVYLNYGREGQELIRKMTADRAREYLIQGQFGKGSMEPKIKAAITFLEQGGDEVIITDPEHLRDACHHQAGTLIVP</sequence>
<dbReference type="PANTHER" id="PTHR30409:SF1">
    <property type="entry name" value="CARBAMATE KINASE-RELATED"/>
    <property type="match status" value="1"/>
</dbReference>
<dbReference type="FunCoup" id="A0A0D2GFB5">
    <property type="interactions" value="143"/>
</dbReference>
<dbReference type="AlphaFoldDB" id="A0A0D2GFB5"/>
<accession>A0A0D2GFB5</accession>
<dbReference type="NCBIfam" id="NF009007">
    <property type="entry name" value="PRK12352.1"/>
    <property type="match status" value="1"/>
</dbReference>
<dbReference type="OrthoDB" id="9766717at2"/>
<dbReference type="SUPFAM" id="SSF53633">
    <property type="entry name" value="Carbamate kinase-like"/>
    <property type="match status" value="1"/>
</dbReference>
<dbReference type="InterPro" id="IPR001048">
    <property type="entry name" value="Asp/Glu/Uridylate_kinase"/>
</dbReference>
<protein>
    <recommendedName>
        <fullName evidence="4">Carbamate kinase</fullName>
    </recommendedName>
</protein>
<comment type="similarity">
    <text evidence="1 4">Belongs to the carbamate kinase family.</text>
</comment>
<dbReference type="GO" id="GO:0019546">
    <property type="term" value="P:L-arginine deiminase pathway"/>
    <property type="evidence" value="ECO:0007669"/>
    <property type="project" value="TreeGrafter"/>
</dbReference>
<dbReference type="FunFam" id="3.40.1160.10:FF:000007">
    <property type="entry name" value="Carbamate kinase"/>
    <property type="match status" value="1"/>
</dbReference>
<dbReference type="PATRIC" id="fig|1429043.3.peg.2404"/>
<dbReference type="GO" id="GO:0005829">
    <property type="term" value="C:cytosol"/>
    <property type="evidence" value="ECO:0007669"/>
    <property type="project" value="TreeGrafter"/>
</dbReference>
<evidence type="ECO:0000256" key="3">
    <source>
        <dbReference type="ARBA" id="ARBA00022777"/>
    </source>
</evidence>
<reference evidence="6 7" key="1">
    <citation type="submission" date="2013-11" db="EMBL/GenBank/DDBJ databases">
        <title>Metagenomic analysis of a methanogenic consortium involved in long chain n-alkane degradation.</title>
        <authorList>
            <person name="Davidova I.A."/>
            <person name="Callaghan A.V."/>
            <person name="Wawrik B."/>
            <person name="Pruitt S."/>
            <person name="Marks C."/>
            <person name="Duncan K.E."/>
            <person name="Suflita J.M."/>
        </authorList>
    </citation>
    <scope>NUCLEOTIDE SEQUENCE [LARGE SCALE GENOMIC DNA]</scope>
    <source>
        <strain evidence="6 7">SPR</strain>
    </source>
</reference>
<organism evidence="6 7">
    <name type="scientific">Dethiosulfatarculus sandiegensis</name>
    <dbReference type="NCBI Taxonomy" id="1429043"/>
    <lineage>
        <taxon>Bacteria</taxon>
        <taxon>Pseudomonadati</taxon>
        <taxon>Thermodesulfobacteriota</taxon>
        <taxon>Desulfarculia</taxon>
        <taxon>Desulfarculales</taxon>
        <taxon>Desulfarculaceae</taxon>
        <taxon>Dethiosulfatarculus</taxon>
    </lineage>
</organism>
<dbReference type="Gene3D" id="3.40.1160.10">
    <property type="entry name" value="Acetylglutamate kinase-like"/>
    <property type="match status" value="1"/>
</dbReference>
<dbReference type="EMBL" id="AZAC01000014">
    <property type="protein sequence ID" value="KIX13612.1"/>
    <property type="molecule type" value="Genomic_DNA"/>
</dbReference>
<name>A0A0D2GFB5_9BACT</name>
<evidence type="ECO:0000313" key="6">
    <source>
        <dbReference type="EMBL" id="KIX13612.1"/>
    </source>
</evidence>
<dbReference type="InterPro" id="IPR036393">
    <property type="entry name" value="AceGlu_kinase-like_sf"/>
</dbReference>
<feature type="domain" description="Aspartate/glutamate/uridylate kinase" evidence="5">
    <location>
        <begin position="3"/>
        <end position="298"/>
    </location>
</feature>
<keyword evidence="3 4" id="KW-0418">Kinase</keyword>
<evidence type="ECO:0000256" key="4">
    <source>
        <dbReference type="PIRNR" id="PIRNR000723"/>
    </source>
</evidence>
<dbReference type="PANTHER" id="PTHR30409">
    <property type="entry name" value="CARBAMATE KINASE"/>
    <property type="match status" value="1"/>
</dbReference>
<proteinExistence type="inferred from homology"/>
<dbReference type="RefSeq" id="WP_044349047.1">
    <property type="nucleotide sequence ID" value="NZ_AZAC01000014.1"/>
</dbReference>
<evidence type="ECO:0000256" key="1">
    <source>
        <dbReference type="ARBA" id="ARBA00011066"/>
    </source>
</evidence>
<evidence type="ECO:0000256" key="2">
    <source>
        <dbReference type="ARBA" id="ARBA00022679"/>
    </source>
</evidence>
<keyword evidence="7" id="KW-1185">Reference proteome</keyword>